<keyword evidence="3" id="KW-1185">Reference proteome</keyword>
<proteinExistence type="predicted"/>
<comment type="caution">
    <text evidence="2">The sequence shown here is derived from an EMBL/GenBank/DDBJ whole genome shotgun (WGS) entry which is preliminary data.</text>
</comment>
<feature type="region of interest" description="Disordered" evidence="1">
    <location>
        <begin position="35"/>
        <end position="163"/>
    </location>
</feature>
<name>A0A8T0Q0U0_PANVG</name>
<sequence length="307" mass="33772">MDRTVSPYTLLHQEFGRRPVVRLDVDAAARAVAAEVRPPPDARPPRCCLHQSSGHKRARRKSRMGMAELQRAARKRRPDLGGAGQPTSRRRRSRRLGAAALRRDRCLGRPTPSLRHRLRRHDLNPFRQTTGSSPSTTAAPPSRSSSIGEHLPSSLSTAAAPFGPTRVAPCSSRACRMTEDDDRFHGRANLAPYLDRTRSIQRLTRTQGWTVCQIPSTPGCRFVYLPPLVVAATPRSAACRGSRGAPLCSLANLGRIPVSCLLFAATASDESLLGAWSPRASYSTARHDVVDADRFFWRVSTVLDVED</sequence>
<dbReference type="EMBL" id="CM029050">
    <property type="protein sequence ID" value="KAG2567510.1"/>
    <property type="molecule type" value="Genomic_DNA"/>
</dbReference>
<organism evidence="2 3">
    <name type="scientific">Panicum virgatum</name>
    <name type="common">Blackwell switchgrass</name>
    <dbReference type="NCBI Taxonomy" id="38727"/>
    <lineage>
        <taxon>Eukaryota</taxon>
        <taxon>Viridiplantae</taxon>
        <taxon>Streptophyta</taxon>
        <taxon>Embryophyta</taxon>
        <taxon>Tracheophyta</taxon>
        <taxon>Spermatophyta</taxon>
        <taxon>Magnoliopsida</taxon>
        <taxon>Liliopsida</taxon>
        <taxon>Poales</taxon>
        <taxon>Poaceae</taxon>
        <taxon>PACMAD clade</taxon>
        <taxon>Panicoideae</taxon>
        <taxon>Panicodae</taxon>
        <taxon>Paniceae</taxon>
        <taxon>Panicinae</taxon>
        <taxon>Panicum</taxon>
        <taxon>Panicum sect. Hiantes</taxon>
    </lineage>
</organism>
<protein>
    <submittedName>
        <fullName evidence="2">Uncharacterized protein</fullName>
    </submittedName>
</protein>
<gene>
    <name evidence="2" type="ORF">PVAP13_7NG327644</name>
</gene>
<accession>A0A8T0Q0U0</accession>
<evidence type="ECO:0000256" key="1">
    <source>
        <dbReference type="SAM" id="MobiDB-lite"/>
    </source>
</evidence>
<feature type="compositionally biased region" description="Low complexity" evidence="1">
    <location>
        <begin position="129"/>
        <end position="146"/>
    </location>
</feature>
<reference evidence="2" key="1">
    <citation type="submission" date="2020-05" db="EMBL/GenBank/DDBJ databases">
        <title>WGS assembly of Panicum virgatum.</title>
        <authorList>
            <person name="Lovell J.T."/>
            <person name="Jenkins J."/>
            <person name="Shu S."/>
            <person name="Juenger T.E."/>
            <person name="Schmutz J."/>
        </authorList>
    </citation>
    <scope>NUCLEOTIDE SEQUENCE</scope>
    <source>
        <strain evidence="2">AP13</strain>
    </source>
</reference>
<evidence type="ECO:0000313" key="2">
    <source>
        <dbReference type="EMBL" id="KAG2567510.1"/>
    </source>
</evidence>
<feature type="compositionally biased region" description="Basic residues" evidence="1">
    <location>
        <begin position="53"/>
        <end position="63"/>
    </location>
</feature>
<evidence type="ECO:0000313" key="3">
    <source>
        <dbReference type="Proteomes" id="UP000823388"/>
    </source>
</evidence>
<dbReference type="Proteomes" id="UP000823388">
    <property type="component" value="Chromosome 7N"/>
</dbReference>
<dbReference type="AlphaFoldDB" id="A0A8T0Q0U0"/>